<name>A0A6N9NIT3_9FLAO</name>
<keyword evidence="3 6" id="KW-0812">Transmembrane</keyword>
<dbReference type="Proteomes" id="UP000470771">
    <property type="component" value="Unassembled WGS sequence"/>
</dbReference>
<dbReference type="RefSeq" id="WP_160632703.1">
    <property type="nucleotide sequence ID" value="NZ_WWNE01000005.1"/>
</dbReference>
<feature type="transmembrane region" description="Helical" evidence="6">
    <location>
        <begin position="183"/>
        <end position="207"/>
    </location>
</feature>
<reference evidence="7 8" key="1">
    <citation type="submission" date="2019-12" db="EMBL/GenBank/DDBJ databases">
        <authorList>
            <person name="Zhao J."/>
        </authorList>
    </citation>
    <scope>NUCLEOTIDE SEQUENCE [LARGE SCALE GENOMIC DNA]</scope>
    <source>
        <strain evidence="7 8">S-15</strain>
    </source>
</reference>
<evidence type="ECO:0000256" key="3">
    <source>
        <dbReference type="ARBA" id="ARBA00022692"/>
    </source>
</evidence>
<evidence type="ECO:0000256" key="2">
    <source>
        <dbReference type="ARBA" id="ARBA00022475"/>
    </source>
</evidence>
<feature type="transmembrane region" description="Helical" evidence="6">
    <location>
        <begin position="36"/>
        <end position="59"/>
    </location>
</feature>
<feature type="transmembrane region" description="Helical" evidence="6">
    <location>
        <begin position="248"/>
        <end position="274"/>
    </location>
</feature>
<gene>
    <name evidence="7" type="ORF">GQN54_06515</name>
</gene>
<dbReference type="PANTHER" id="PTHR30213:SF1">
    <property type="entry name" value="INNER MEMBRANE PROTEIN YHJD"/>
    <property type="match status" value="1"/>
</dbReference>
<keyword evidence="5 6" id="KW-0472">Membrane</keyword>
<feature type="transmembrane region" description="Helical" evidence="6">
    <location>
        <begin position="219"/>
        <end position="242"/>
    </location>
</feature>
<accession>A0A6N9NIT3</accession>
<dbReference type="EMBL" id="WWNE01000005">
    <property type="protein sequence ID" value="NBG65764.1"/>
    <property type="molecule type" value="Genomic_DNA"/>
</dbReference>
<organism evidence="7 8">
    <name type="scientific">Acidiluteibacter ferrifornacis</name>
    <dbReference type="NCBI Taxonomy" id="2692424"/>
    <lineage>
        <taxon>Bacteria</taxon>
        <taxon>Pseudomonadati</taxon>
        <taxon>Bacteroidota</taxon>
        <taxon>Flavobacteriia</taxon>
        <taxon>Flavobacteriales</taxon>
        <taxon>Cryomorphaceae</taxon>
        <taxon>Acidiluteibacter</taxon>
    </lineage>
</organism>
<dbReference type="PIRSF" id="PIRSF035875">
    <property type="entry name" value="RNase_BN"/>
    <property type="match status" value="1"/>
</dbReference>
<evidence type="ECO:0000313" key="8">
    <source>
        <dbReference type="Proteomes" id="UP000470771"/>
    </source>
</evidence>
<keyword evidence="2" id="KW-1003">Cell membrane</keyword>
<evidence type="ECO:0000256" key="1">
    <source>
        <dbReference type="ARBA" id="ARBA00004651"/>
    </source>
</evidence>
<feature type="transmembrane region" description="Helical" evidence="6">
    <location>
        <begin position="148"/>
        <end position="171"/>
    </location>
</feature>
<evidence type="ECO:0000256" key="5">
    <source>
        <dbReference type="ARBA" id="ARBA00023136"/>
    </source>
</evidence>
<comment type="subcellular location">
    <subcellularLocation>
        <location evidence="1">Cell membrane</location>
        <topology evidence="1">Multi-pass membrane protein</topology>
    </subcellularLocation>
</comment>
<evidence type="ECO:0000256" key="6">
    <source>
        <dbReference type="SAM" id="Phobius"/>
    </source>
</evidence>
<evidence type="ECO:0000313" key="7">
    <source>
        <dbReference type="EMBL" id="NBG65764.1"/>
    </source>
</evidence>
<keyword evidence="4 6" id="KW-1133">Transmembrane helix</keyword>
<evidence type="ECO:0000256" key="4">
    <source>
        <dbReference type="ARBA" id="ARBA00022989"/>
    </source>
</evidence>
<dbReference type="GO" id="GO:0005886">
    <property type="term" value="C:plasma membrane"/>
    <property type="evidence" value="ECO:0007669"/>
    <property type="project" value="UniProtKB-SubCell"/>
</dbReference>
<dbReference type="AlphaFoldDB" id="A0A6N9NIT3"/>
<keyword evidence="8" id="KW-1185">Reference proteome</keyword>
<comment type="caution">
    <text evidence="7">The sequence shown here is derived from an EMBL/GenBank/DDBJ whole genome shotgun (WGS) entry which is preliminary data.</text>
</comment>
<proteinExistence type="predicted"/>
<protein>
    <submittedName>
        <fullName evidence="7">Ribonuclease BN</fullName>
    </submittedName>
</protein>
<dbReference type="Pfam" id="PF03631">
    <property type="entry name" value="Virul_fac_BrkB"/>
    <property type="match status" value="1"/>
</dbReference>
<dbReference type="InterPro" id="IPR017039">
    <property type="entry name" value="Virul_fac_BrkB"/>
</dbReference>
<sequence length="320" mass="35206">MNILDSKFKIKNLFPLLKETAIKWNSDNPFRLGAVVAYYAVLSLPGLMVLLINMVGFIWGKEIVAGQLTNEIASAIGTDAATAIQSMVSETQGENKTLISSIIGIATLIFGATGVFYQLQLSLNEIFEIKIDPDAGVLKVVTDRARGFGFILVIGFLLLTSFVVSAGINILSDYIVRLFPDVFLYLAYALNLVLSLSIIAILFSLIFKYLPDIRTSWKTVLPGAIITSILFVLGKELLGFYFGKADPASAYGAAGSIVLILLWVSYSCLILFFGAEFTWVYAKKYSRQVVPNKNAIQYKEKEVVVSKGCDIPDEDCEEEK</sequence>
<feature type="transmembrane region" description="Helical" evidence="6">
    <location>
        <begin position="97"/>
        <end position="117"/>
    </location>
</feature>
<dbReference type="PANTHER" id="PTHR30213">
    <property type="entry name" value="INNER MEMBRANE PROTEIN YHJD"/>
    <property type="match status" value="1"/>
</dbReference>